<keyword evidence="1" id="KW-0805">Transcription regulation</keyword>
<dbReference type="Gene3D" id="1.10.10.60">
    <property type="entry name" value="Homeodomain-like"/>
    <property type="match status" value="2"/>
</dbReference>
<evidence type="ECO:0000313" key="6">
    <source>
        <dbReference type="Proteomes" id="UP001623660"/>
    </source>
</evidence>
<feature type="domain" description="HTH araC/xylS-type" evidence="4">
    <location>
        <begin position="193"/>
        <end position="291"/>
    </location>
</feature>
<keyword evidence="2" id="KW-0238">DNA-binding</keyword>
<dbReference type="Proteomes" id="UP001623660">
    <property type="component" value="Unassembled WGS sequence"/>
</dbReference>
<gene>
    <name evidence="5" type="ORF">ACJDU8_12235</name>
</gene>
<dbReference type="EMBL" id="JBJHZX010000017">
    <property type="protein sequence ID" value="MFL0196316.1"/>
    <property type="molecule type" value="Genomic_DNA"/>
</dbReference>
<dbReference type="InterPro" id="IPR020449">
    <property type="entry name" value="Tscrpt_reg_AraC-type_HTH"/>
</dbReference>
<dbReference type="PROSITE" id="PS00041">
    <property type="entry name" value="HTH_ARAC_FAMILY_1"/>
    <property type="match status" value="1"/>
</dbReference>
<comment type="caution">
    <text evidence="5">The sequence shown here is derived from an EMBL/GenBank/DDBJ whole genome shotgun (WGS) entry which is preliminary data.</text>
</comment>
<dbReference type="PRINTS" id="PR00032">
    <property type="entry name" value="HTHARAC"/>
</dbReference>
<dbReference type="PANTHER" id="PTHR43280:SF28">
    <property type="entry name" value="HTH-TYPE TRANSCRIPTIONAL ACTIVATOR RHAS"/>
    <property type="match status" value="1"/>
</dbReference>
<dbReference type="SMART" id="SM00342">
    <property type="entry name" value="HTH_ARAC"/>
    <property type="match status" value="1"/>
</dbReference>
<keyword evidence="3" id="KW-0804">Transcription</keyword>
<reference evidence="5 6" key="1">
    <citation type="submission" date="2024-11" db="EMBL/GenBank/DDBJ databases">
        <authorList>
            <person name="Heng Y.C."/>
            <person name="Lim A.C.H."/>
            <person name="Lee J.K.Y."/>
            <person name="Kittelmann S."/>
        </authorList>
    </citation>
    <scope>NUCLEOTIDE SEQUENCE [LARGE SCALE GENOMIC DNA]</scope>
    <source>
        <strain evidence="5 6">WILCCON 0269</strain>
    </source>
</reference>
<organism evidence="5 6">
    <name type="scientific">Candidatus Clostridium eludens</name>
    <dbReference type="NCBI Taxonomy" id="3381663"/>
    <lineage>
        <taxon>Bacteria</taxon>
        <taxon>Bacillati</taxon>
        <taxon>Bacillota</taxon>
        <taxon>Clostridia</taxon>
        <taxon>Eubacteriales</taxon>
        <taxon>Clostridiaceae</taxon>
        <taxon>Clostridium</taxon>
    </lineage>
</organism>
<evidence type="ECO:0000259" key="4">
    <source>
        <dbReference type="PROSITE" id="PS01124"/>
    </source>
</evidence>
<dbReference type="InterPro" id="IPR018062">
    <property type="entry name" value="HTH_AraC-typ_CS"/>
</dbReference>
<evidence type="ECO:0000256" key="2">
    <source>
        <dbReference type="ARBA" id="ARBA00023125"/>
    </source>
</evidence>
<name>A0ABW8SKM0_9CLOT</name>
<dbReference type="Pfam" id="PF12833">
    <property type="entry name" value="HTH_18"/>
    <property type="match status" value="1"/>
</dbReference>
<dbReference type="InterPro" id="IPR009057">
    <property type="entry name" value="Homeodomain-like_sf"/>
</dbReference>
<evidence type="ECO:0000256" key="1">
    <source>
        <dbReference type="ARBA" id="ARBA00023015"/>
    </source>
</evidence>
<keyword evidence="6" id="KW-1185">Reference proteome</keyword>
<dbReference type="PROSITE" id="PS01124">
    <property type="entry name" value="HTH_ARAC_FAMILY_2"/>
    <property type="match status" value="1"/>
</dbReference>
<proteinExistence type="predicted"/>
<evidence type="ECO:0000313" key="5">
    <source>
        <dbReference type="EMBL" id="MFL0196316.1"/>
    </source>
</evidence>
<dbReference type="RefSeq" id="WP_406792428.1">
    <property type="nucleotide sequence ID" value="NZ_JBJHZX010000017.1"/>
</dbReference>
<accession>A0ABW8SKM0</accession>
<sequence length="294" mass="33921">MGINEKSLKSIQALVGNITEDNLKYVDCYISQHLGMFIPSVGFCEYAIIPQHTHPAYSFILFFSEEDSIVPQTIEVLPNHYLVLSMSPDISHEEIEKDTFTRYIAIFISREFYEGQYSIYSNKRPEIYFWNQSSVNQDIMIYIKQFMGEYESRQLGYESILDSLSTIIAHQLLRSILKIDASSNLLIGKYGIEKVIEYMHQNFGEKLSIVNLAKLANMSKSHFIRTFKQETQLAPIEYLIKLRIDKSKKLLRSKTSTITEIALKCGFNSTSHFSSCFAKQLGITPTDYQNLYSK</sequence>
<protein>
    <submittedName>
        <fullName evidence="5">Helix-turn-helix domain-containing protein</fullName>
    </submittedName>
</protein>
<dbReference type="InterPro" id="IPR018060">
    <property type="entry name" value="HTH_AraC"/>
</dbReference>
<evidence type="ECO:0000256" key="3">
    <source>
        <dbReference type="ARBA" id="ARBA00023163"/>
    </source>
</evidence>
<dbReference type="SUPFAM" id="SSF46689">
    <property type="entry name" value="Homeodomain-like"/>
    <property type="match status" value="2"/>
</dbReference>
<dbReference type="PANTHER" id="PTHR43280">
    <property type="entry name" value="ARAC-FAMILY TRANSCRIPTIONAL REGULATOR"/>
    <property type="match status" value="1"/>
</dbReference>